<reference evidence="1" key="1">
    <citation type="submission" date="2019-10" db="EMBL/GenBank/DDBJ databases">
        <authorList>
            <consortium name="DOE Joint Genome Institute"/>
            <person name="Kuo A."/>
            <person name="Miyauchi S."/>
            <person name="Kiss E."/>
            <person name="Drula E."/>
            <person name="Kohler A."/>
            <person name="Sanchez-Garcia M."/>
            <person name="Andreopoulos B."/>
            <person name="Barry K.W."/>
            <person name="Bonito G."/>
            <person name="Buee M."/>
            <person name="Carver A."/>
            <person name="Chen C."/>
            <person name="Cichocki N."/>
            <person name="Clum A."/>
            <person name="Culley D."/>
            <person name="Crous P.W."/>
            <person name="Fauchery L."/>
            <person name="Girlanda M."/>
            <person name="Hayes R."/>
            <person name="Keri Z."/>
            <person name="Labutti K."/>
            <person name="Lipzen A."/>
            <person name="Lombard V."/>
            <person name="Magnuson J."/>
            <person name="Maillard F."/>
            <person name="Morin E."/>
            <person name="Murat C."/>
            <person name="Nolan M."/>
            <person name="Ohm R."/>
            <person name="Pangilinan J."/>
            <person name="Pereira M."/>
            <person name="Perotto S."/>
            <person name="Peter M."/>
            <person name="Riley R."/>
            <person name="Sitrit Y."/>
            <person name="Stielow B."/>
            <person name="Szollosi G."/>
            <person name="Zifcakova L."/>
            <person name="Stursova M."/>
            <person name="Spatafora J.W."/>
            <person name="Tedersoo L."/>
            <person name="Vaario L.-M."/>
            <person name="Yamada A."/>
            <person name="Yan M."/>
            <person name="Wang P."/>
            <person name="Xu J."/>
            <person name="Bruns T."/>
            <person name="Baldrian P."/>
            <person name="Vilgalys R."/>
            <person name="Henrissat B."/>
            <person name="Grigoriev I.V."/>
            <person name="Hibbett D."/>
            <person name="Nagy L.G."/>
            <person name="Martin F.M."/>
        </authorList>
    </citation>
    <scope>NUCLEOTIDE SEQUENCE</scope>
    <source>
        <strain evidence="1">P2</strain>
    </source>
</reference>
<organism evidence="1 2">
    <name type="scientific">Thelephora ganbajun</name>
    <name type="common">Ganba fungus</name>
    <dbReference type="NCBI Taxonomy" id="370292"/>
    <lineage>
        <taxon>Eukaryota</taxon>
        <taxon>Fungi</taxon>
        <taxon>Dikarya</taxon>
        <taxon>Basidiomycota</taxon>
        <taxon>Agaricomycotina</taxon>
        <taxon>Agaricomycetes</taxon>
        <taxon>Thelephorales</taxon>
        <taxon>Thelephoraceae</taxon>
        <taxon>Thelephora</taxon>
    </lineage>
</organism>
<evidence type="ECO:0000313" key="1">
    <source>
        <dbReference type="EMBL" id="KAF9648208.1"/>
    </source>
</evidence>
<gene>
    <name evidence="1" type="ORF">BDM02DRAFT_3115669</name>
</gene>
<dbReference type="EMBL" id="MU118017">
    <property type="protein sequence ID" value="KAF9648208.1"/>
    <property type="molecule type" value="Genomic_DNA"/>
</dbReference>
<protein>
    <submittedName>
        <fullName evidence="1">Uncharacterized protein</fullName>
    </submittedName>
</protein>
<feature type="non-terminal residue" evidence="1">
    <location>
        <position position="1"/>
    </location>
</feature>
<dbReference type="Proteomes" id="UP000886501">
    <property type="component" value="Unassembled WGS sequence"/>
</dbReference>
<sequence>HLKDPTCLAGVRRIKLSITPIAFDFERCVIGTLELINDREGRVCLERKMRLIGTYQRRSIQDIVGSNLKFGLLNCLKDLDTKSTETLCIEVKELWDTGAPNVDSIKEAMGLLPNVKMLVLSHAAVKPCLLALEQIVSADGNGQGFPRLQTLIVHSHSVNRSGTDILQTLLLIAERRKAAGYPFKSVSVFLQNVLLISVNPEGSIRKRQELEELRRCIENSRLAVGYDILDWNIDDYFLDGLDHLRNCRNVEWELEDDQYRTL</sequence>
<keyword evidence="2" id="KW-1185">Reference proteome</keyword>
<proteinExistence type="predicted"/>
<comment type="caution">
    <text evidence="1">The sequence shown here is derived from an EMBL/GenBank/DDBJ whole genome shotgun (WGS) entry which is preliminary data.</text>
</comment>
<accession>A0ACB6ZFP0</accession>
<name>A0ACB6ZFP0_THEGA</name>
<evidence type="ECO:0000313" key="2">
    <source>
        <dbReference type="Proteomes" id="UP000886501"/>
    </source>
</evidence>
<reference evidence="1" key="2">
    <citation type="journal article" date="2020" name="Nat. Commun.">
        <title>Large-scale genome sequencing of mycorrhizal fungi provides insights into the early evolution of symbiotic traits.</title>
        <authorList>
            <person name="Miyauchi S."/>
            <person name="Kiss E."/>
            <person name="Kuo A."/>
            <person name="Drula E."/>
            <person name="Kohler A."/>
            <person name="Sanchez-Garcia M."/>
            <person name="Morin E."/>
            <person name="Andreopoulos B."/>
            <person name="Barry K.W."/>
            <person name="Bonito G."/>
            <person name="Buee M."/>
            <person name="Carver A."/>
            <person name="Chen C."/>
            <person name="Cichocki N."/>
            <person name="Clum A."/>
            <person name="Culley D."/>
            <person name="Crous P.W."/>
            <person name="Fauchery L."/>
            <person name="Girlanda M."/>
            <person name="Hayes R.D."/>
            <person name="Keri Z."/>
            <person name="LaButti K."/>
            <person name="Lipzen A."/>
            <person name="Lombard V."/>
            <person name="Magnuson J."/>
            <person name="Maillard F."/>
            <person name="Murat C."/>
            <person name="Nolan M."/>
            <person name="Ohm R.A."/>
            <person name="Pangilinan J."/>
            <person name="Pereira M.F."/>
            <person name="Perotto S."/>
            <person name="Peter M."/>
            <person name="Pfister S."/>
            <person name="Riley R."/>
            <person name="Sitrit Y."/>
            <person name="Stielow J.B."/>
            <person name="Szollosi G."/>
            <person name="Zifcakova L."/>
            <person name="Stursova M."/>
            <person name="Spatafora J.W."/>
            <person name="Tedersoo L."/>
            <person name="Vaario L.M."/>
            <person name="Yamada A."/>
            <person name="Yan M."/>
            <person name="Wang P."/>
            <person name="Xu J."/>
            <person name="Bruns T."/>
            <person name="Baldrian P."/>
            <person name="Vilgalys R."/>
            <person name="Dunand C."/>
            <person name="Henrissat B."/>
            <person name="Grigoriev I.V."/>
            <person name="Hibbett D."/>
            <person name="Nagy L.G."/>
            <person name="Martin F.M."/>
        </authorList>
    </citation>
    <scope>NUCLEOTIDE SEQUENCE</scope>
    <source>
        <strain evidence="1">P2</strain>
    </source>
</reference>